<gene>
    <name evidence="3" type="ORF">LPLAT_LOCUS7333</name>
</gene>
<dbReference type="InterPro" id="IPR038322">
    <property type="entry name" value="Pex19_C_sf"/>
</dbReference>
<accession>A0AAV2NLT1</accession>
<name>A0AAV2NLT1_9HYME</name>
<evidence type="ECO:0000256" key="1">
    <source>
        <dbReference type="SAM" id="Coils"/>
    </source>
</evidence>
<keyword evidence="4" id="KW-1185">Reference proteome</keyword>
<keyword evidence="2" id="KW-1133">Transmembrane helix</keyword>
<keyword evidence="2" id="KW-0812">Transmembrane</keyword>
<dbReference type="Gene3D" id="1.20.120.900">
    <property type="entry name" value="Pex19, mPTS binding domain"/>
    <property type="match status" value="1"/>
</dbReference>
<proteinExistence type="predicted"/>
<organism evidence="3 4">
    <name type="scientific">Lasius platythorax</name>
    <dbReference type="NCBI Taxonomy" id="488582"/>
    <lineage>
        <taxon>Eukaryota</taxon>
        <taxon>Metazoa</taxon>
        <taxon>Ecdysozoa</taxon>
        <taxon>Arthropoda</taxon>
        <taxon>Hexapoda</taxon>
        <taxon>Insecta</taxon>
        <taxon>Pterygota</taxon>
        <taxon>Neoptera</taxon>
        <taxon>Endopterygota</taxon>
        <taxon>Hymenoptera</taxon>
        <taxon>Apocrita</taxon>
        <taxon>Aculeata</taxon>
        <taxon>Formicoidea</taxon>
        <taxon>Formicidae</taxon>
        <taxon>Formicinae</taxon>
        <taxon>Lasius</taxon>
        <taxon>Lasius</taxon>
    </lineage>
</organism>
<evidence type="ECO:0000313" key="3">
    <source>
        <dbReference type="EMBL" id="CAL1681257.1"/>
    </source>
</evidence>
<keyword evidence="2" id="KW-0472">Membrane</keyword>
<evidence type="ECO:0000313" key="4">
    <source>
        <dbReference type="Proteomes" id="UP001497644"/>
    </source>
</evidence>
<reference evidence="3" key="1">
    <citation type="submission" date="2024-04" db="EMBL/GenBank/DDBJ databases">
        <authorList>
            <consortium name="Molecular Ecology Group"/>
        </authorList>
    </citation>
    <scope>NUCLEOTIDE SEQUENCE</scope>
</reference>
<keyword evidence="1" id="KW-0175">Coiled coil</keyword>
<feature type="coiled-coil region" evidence="1">
    <location>
        <begin position="13"/>
        <end position="40"/>
    </location>
</feature>
<evidence type="ECO:0000256" key="2">
    <source>
        <dbReference type="SAM" id="Phobius"/>
    </source>
</evidence>
<dbReference type="AlphaFoldDB" id="A0AAV2NLT1"/>
<protein>
    <submittedName>
        <fullName evidence="3">Uncharacterized protein</fullName>
    </submittedName>
</protein>
<dbReference type="Proteomes" id="UP001497644">
    <property type="component" value="Chromosome 3"/>
</dbReference>
<feature type="transmembrane region" description="Helical" evidence="2">
    <location>
        <begin position="53"/>
        <end position="74"/>
    </location>
</feature>
<dbReference type="EMBL" id="OZ034826">
    <property type="protein sequence ID" value="CAL1681257.1"/>
    <property type="molecule type" value="Genomic_DNA"/>
</dbReference>
<sequence>MNSFDLPRSTKQAELMQQVCTELEKENKDDTKEIKKRRLESILKLTTKMQRRVIILGGFWAPFSTVQIWLNLFVMKS</sequence>